<evidence type="ECO:0000256" key="4">
    <source>
        <dbReference type="SAM" id="MobiDB-lite"/>
    </source>
</evidence>
<dbReference type="RefSeq" id="WP_144306428.1">
    <property type="nucleotide sequence ID" value="NZ_QMIF01000012.1"/>
</dbReference>
<evidence type="ECO:0000313" key="6">
    <source>
        <dbReference type="EMBL" id="TVM32066.1"/>
    </source>
</evidence>
<sequence>MTPKTGQTEGASQTPASADDAAAPTLSVVIRTRNRAEMLRRTIESIQQQQDAPAYEIVVVDNNSADHTAQTVRELAEESAVPVRYVHEPVEGLVPPLERGIAESRAPLIAFCDDDQTAAPDWLRELMAARQATGADYIGGSILLELPPGSARPGPVARYMLGEHAFEGPARKLEDKAVPSLGNMLIARELLRAVGPFDPQSFCGGEDTDYTARVRRAGHGVFIAPAAVVFHIIPPHRLHKDYLCWVSRRWGSNLARRDAPGGGVRLAALAVARLGQALCLRLPRLIVCRVRGNAMAAADAEYLLHRAWSYARSSLTRLWPGLFPQPRFHASLEISAESRFTRAASGAAS</sequence>
<dbReference type="Pfam" id="PF00535">
    <property type="entry name" value="Glycos_transf_2"/>
    <property type="match status" value="1"/>
</dbReference>
<keyword evidence="3" id="KW-0808">Transferase</keyword>
<dbReference type="InterPro" id="IPR029044">
    <property type="entry name" value="Nucleotide-diphossugar_trans"/>
</dbReference>
<evidence type="ECO:0000259" key="5">
    <source>
        <dbReference type="Pfam" id="PF00535"/>
    </source>
</evidence>
<dbReference type="OrthoDB" id="9809116at2"/>
<organism evidence="6 7">
    <name type="scientific">Oceanidesulfovibrio marinus</name>
    <dbReference type="NCBI Taxonomy" id="370038"/>
    <lineage>
        <taxon>Bacteria</taxon>
        <taxon>Pseudomonadati</taxon>
        <taxon>Thermodesulfobacteriota</taxon>
        <taxon>Desulfovibrionia</taxon>
        <taxon>Desulfovibrionales</taxon>
        <taxon>Desulfovibrionaceae</taxon>
        <taxon>Oceanidesulfovibrio</taxon>
    </lineage>
</organism>
<dbReference type="PANTHER" id="PTHR43179">
    <property type="entry name" value="RHAMNOSYLTRANSFERASE WBBL"/>
    <property type="match status" value="1"/>
</dbReference>
<comment type="caution">
    <text evidence="6">The sequence shown here is derived from an EMBL/GenBank/DDBJ whole genome shotgun (WGS) entry which is preliminary data.</text>
</comment>
<evidence type="ECO:0000313" key="7">
    <source>
        <dbReference type="Proteomes" id="UP000434052"/>
    </source>
</evidence>
<comment type="similarity">
    <text evidence="1">Belongs to the glycosyltransferase 2 family.</text>
</comment>
<dbReference type="SUPFAM" id="SSF53448">
    <property type="entry name" value="Nucleotide-diphospho-sugar transferases"/>
    <property type="match status" value="1"/>
</dbReference>
<feature type="region of interest" description="Disordered" evidence="4">
    <location>
        <begin position="1"/>
        <end position="25"/>
    </location>
</feature>
<dbReference type="CDD" id="cd00761">
    <property type="entry name" value="Glyco_tranf_GTA_type"/>
    <property type="match status" value="1"/>
</dbReference>
<protein>
    <recommendedName>
        <fullName evidence="5">Glycosyltransferase 2-like domain-containing protein</fullName>
    </recommendedName>
</protein>
<proteinExistence type="inferred from homology"/>
<dbReference type="AlphaFoldDB" id="A0A6P1ZE10"/>
<dbReference type="GO" id="GO:0016757">
    <property type="term" value="F:glycosyltransferase activity"/>
    <property type="evidence" value="ECO:0007669"/>
    <property type="project" value="UniProtKB-KW"/>
</dbReference>
<feature type="compositionally biased region" description="Polar residues" evidence="4">
    <location>
        <begin position="1"/>
        <end position="10"/>
    </location>
</feature>
<dbReference type="Proteomes" id="UP000434052">
    <property type="component" value="Unassembled WGS sequence"/>
</dbReference>
<dbReference type="InterPro" id="IPR001173">
    <property type="entry name" value="Glyco_trans_2-like"/>
</dbReference>
<feature type="domain" description="Glycosyltransferase 2-like" evidence="5">
    <location>
        <begin position="27"/>
        <end position="147"/>
    </location>
</feature>
<dbReference type="PANTHER" id="PTHR43179:SF12">
    <property type="entry name" value="GALACTOFURANOSYLTRANSFERASE GLFT2"/>
    <property type="match status" value="1"/>
</dbReference>
<reference evidence="6 7" key="1">
    <citation type="submission" date="2018-06" db="EMBL/GenBank/DDBJ databases">
        <title>Complete genome of Desulfovibrio marinus P48SEP.</title>
        <authorList>
            <person name="Crispim J.S."/>
            <person name="Vidigal P.M.P."/>
            <person name="Silva L.C.F."/>
            <person name="Araujo L.C."/>
            <person name="Laguardia C.N."/>
            <person name="Dias R.S."/>
            <person name="Sousa M.P."/>
            <person name="Paula S.O."/>
            <person name="Silva C."/>
        </authorList>
    </citation>
    <scope>NUCLEOTIDE SEQUENCE [LARGE SCALE GENOMIC DNA]</scope>
    <source>
        <strain evidence="6 7">P48SEP</strain>
    </source>
</reference>
<dbReference type="Gene3D" id="3.90.550.10">
    <property type="entry name" value="Spore Coat Polysaccharide Biosynthesis Protein SpsA, Chain A"/>
    <property type="match status" value="1"/>
</dbReference>
<dbReference type="EMBL" id="QMIF01000012">
    <property type="protein sequence ID" value="TVM32066.1"/>
    <property type="molecule type" value="Genomic_DNA"/>
</dbReference>
<evidence type="ECO:0000256" key="2">
    <source>
        <dbReference type="ARBA" id="ARBA00022676"/>
    </source>
</evidence>
<keyword evidence="2" id="KW-0328">Glycosyltransferase</keyword>
<evidence type="ECO:0000256" key="3">
    <source>
        <dbReference type="ARBA" id="ARBA00022679"/>
    </source>
</evidence>
<accession>A0A6P1ZE10</accession>
<feature type="compositionally biased region" description="Low complexity" evidence="4">
    <location>
        <begin position="11"/>
        <end position="25"/>
    </location>
</feature>
<gene>
    <name evidence="6" type="ORF">DQK91_16155</name>
</gene>
<name>A0A6P1ZE10_9BACT</name>
<evidence type="ECO:0000256" key="1">
    <source>
        <dbReference type="ARBA" id="ARBA00006739"/>
    </source>
</evidence>